<proteinExistence type="predicted"/>
<gene>
    <name evidence="1" type="ORF">N7449_004244</name>
</gene>
<reference evidence="1" key="1">
    <citation type="submission" date="2022-11" db="EMBL/GenBank/DDBJ databases">
        <authorList>
            <person name="Petersen C."/>
        </authorList>
    </citation>
    <scope>NUCLEOTIDE SEQUENCE</scope>
    <source>
        <strain evidence="1">IBT 20477</strain>
    </source>
</reference>
<protein>
    <submittedName>
        <fullName evidence="1">Uncharacterized protein</fullName>
    </submittedName>
</protein>
<keyword evidence="2" id="KW-1185">Reference proteome</keyword>
<name>A0A9W9MJ14_9EURO</name>
<reference evidence="1" key="2">
    <citation type="journal article" date="2023" name="IMA Fungus">
        <title>Comparative genomic study of the Penicillium genus elucidates a diverse pangenome and 15 lateral gene transfer events.</title>
        <authorList>
            <person name="Petersen C."/>
            <person name="Sorensen T."/>
            <person name="Nielsen M.R."/>
            <person name="Sondergaard T.E."/>
            <person name="Sorensen J.L."/>
            <person name="Fitzpatrick D.A."/>
            <person name="Frisvad J.C."/>
            <person name="Nielsen K.L."/>
        </authorList>
    </citation>
    <scope>NUCLEOTIDE SEQUENCE</scope>
    <source>
        <strain evidence="1">IBT 20477</strain>
    </source>
</reference>
<dbReference type="Proteomes" id="UP001150942">
    <property type="component" value="Unassembled WGS sequence"/>
</dbReference>
<accession>A0A9W9MJ14</accession>
<evidence type="ECO:0000313" key="2">
    <source>
        <dbReference type="Proteomes" id="UP001150942"/>
    </source>
</evidence>
<dbReference type="AlphaFoldDB" id="A0A9W9MJ14"/>
<sequence length="169" mass="19468">MAKQKISIISTQRSRGVLADIVNTVQFTRAVVIATNYNDDKIVFRWSALGERLGRLYSFGGTIADIDKGIRVTEDPIFLFDRLNKLAFYLEFRFEESVEIEDIDKAISLQARYIYTEELSDLYEAIMEAYNVIKAMVAISPEVRAAIGARVNVFRYLENLLTLRHKKIY</sequence>
<evidence type="ECO:0000313" key="1">
    <source>
        <dbReference type="EMBL" id="KAJ5202165.1"/>
    </source>
</evidence>
<dbReference type="OrthoDB" id="9991317at2759"/>
<organism evidence="1 2">
    <name type="scientific">Penicillium cf. viridicatum</name>
    <dbReference type="NCBI Taxonomy" id="2972119"/>
    <lineage>
        <taxon>Eukaryota</taxon>
        <taxon>Fungi</taxon>
        <taxon>Dikarya</taxon>
        <taxon>Ascomycota</taxon>
        <taxon>Pezizomycotina</taxon>
        <taxon>Eurotiomycetes</taxon>
        <taxon>Eurotiomycetidae</taxon>
        <taxon>Eurotiales</taxon>
        <taxon>Aspergillaceae</taxon>
        <taxon>Penicillium</taxon>
    </lineage>
</organism>
<dbReference type="EMBL" id="JAPQKQ010000003">
    <property type="protein sequence ID" value="KAJ5202165.1"/>
    <property type="molecule type" value="Genomic_DNA"/>
</dbReference>
<comment type="caution">
    <text evidence="1">The sequence shown here is derived from an EMBL/GenBank/DDBJ whole genome shotgun (WGS) entry which is preliminary data.</text>
</comment>